<evidence type="ECO:0000313" key="2">
    <source>
        <dbReference type="Proteomes" id="UP000191554"/>
    </source>
</evidence>
<sequence length="99" mass="10384">MAGCRIVNAGMVTAVSTIADISGKYKSAGEAFIKDLNDAINEMEGAAKDALKNFIDTDVNQFVAVDLPTAVDGMSKLLEGNRDNFEKVDAQIAQSISGG</sequence>
<name>A0A1V4SDY0_RUMHU</name>
<protein>
    <submittedName>
        <fullName evidence="1">Uncharacterized protein</fullName>
    </submittedName>
</protein>
<dbReference type="STRING" id="48256.CLHUN_40830"/>
<dbReference type="RefSeq" id="WP_080066539.1">
    <property type="nucleotide sequence ID" value="NZ_MZGX01000036.1"/>
</dbReference>
<dbReference type="AlphaFoldDB" id="A0A1V4SDY0"/>
<proteinExistence type="predicted"/>
<accession>A0A1V4SDY0</accession>
<dbReference type="InterPro" id="IPR036689">
    <property type="entry name" value="ESAT-6-like_sf"/>
</dbReference>
<gene>
    <name evidence="1" type="ORF">CLHUN_40830</name>
</gene>
<comment type="caution">
    <text evidence="1">The sequence shown here is derived from an EMBL/GenBank/DDBJ whole genome shotgun (WGS) entry which is preliminary data.</text>
</comment>
<dbReference type="OrthoDB" id="1825938at2"/>
<dbReference type="SUPFAM" id="SSF140453">
    <property type="entry name" value="EsxAB dimer-like"/>
    <property type="match status" value="1"/>
</dbReference>
<dbReference type="EMBL" id="MZGX01000036">
    <property type="protein sequence ID" value="OPX42024.1"/>
    <property type="molecule type" value="Genomic_DNA"/>
</dbReference>
<keyword evidence="2" id="KW-1185">Reference proteome</keyword>
<evidence type="ECO:0000313" key="1">
    <source>
        <dbReference type="EMBL" id="OPX42024.1"/>
    </source>
</evidence>
<organism evidence="1 2">
    <name type="scientific">Ruminiclostridium hungatei</name>
    <name type="common">Clostridium hungatei</name>
    <dbReference type="NCBI Taxonomy" id="48256"/>
    <lineage>
        <taxon>Bacteria</taxon>
        <taxon>Bacillati</taxon>
        <taxon>Bacillota</taxon>
        <taxon>Clostridia</taxon>
        <taxon>Eubacteriales</taxon>
        <taxon>Oscillospiraceae</taxon>
        <taxon>Ruminiclostridium</taxon>
    </lineage>
</organism>
<reference evidence="1 2" key="1">
    <citation type="submission" date="2017-03" db="EMBL/GenBank/DDBJ databases">
        <title>Genome sequence of Clostridium hungatei DSM 14427.</title>
        <authorList>
            <person name="Poehlein A."/>
            <person name="Daniel R."/>
        </authorList>
    </citation>
    <scope>NUCLEOTIDE SEQUENCE [LARGE SCALE GENOMIC DNA]</scope>
    <source>
        <strain evidence="1 2">DSM 14427</strain>
    </source>
</reference>
<dbReference type="Gene3D" id="1.10.287.1060">
    <property type="entry name" value="ESAT-6-like"/>
    <property type="match status" value="1"/>
</dbReference>
<dbReference type="Proteomes" id="UP000191554">
    <property type="component" value="Unassembled WGS sequence"/>
</dbReference>